<sequence length="447" mass="48077">MELMERTLTRRGLLAAGAAVSGAGLLGACNSGGSSSQTSGGKLQVTVWLGAEELTAMQQLVKKFEGANPSIKVELVNIVNGGPYGSTKLQQMIAGGAAPDVMMLNSGQFESFAARKALLPLDDLVSQDKVDLSAYWPQAVTGCKLDDKLYGMPKDLSNVIVFLNKTLFTKANVPLPAADWGWDEYRATAKELTAKLNTGSKVTKWGTILVNADWNWSPFVWTNGGEVYEGKDCKLGDPKAVEALDYYFGLRVKDNAAPTPGALASFGTQNAENAAFLGGAIGFGIFGPWLRPGLIATKGMDWTVRPVPRGPQGQAPIIPVFTDMWGISATTKHRDDAWTLVKWMSGKEGLQSWLDIYGGRSITPMKNLALSEQWLGYGGAAHRADNQLILDQLTETNRKPAVGFANGAEAQTLWNNEFKVAIVGQETTQQAVDKVCSGLTTILGRQR</sequence>
<dbReference type="InterPro" id="IPR050490">
    <property type="entry name" value="Bact_solute-bd_prot1"/>
</dbReference>
<dbReference type="Pfam" id="PF01547">
    <property type="entry name" value="SBP_bac_1"/>
    <property type="match status" value="1"/>
</dbReference>
<dbReference type="CDD" id="cd13585">
    <property type="entry name" value="PBP2_TMBP_like"/>
    <property type="match status" value="1"/>
</dbReference>
<gene>
    <name evidence="1" type="ORF">FDA38_08460</name>
</gene>
<dbReference type="InterPro" id="IPR006311">
    <property type="entry name" value="TAT_signal"/>
</dbReference>
<dbReference type="PROSITE" id="PS51257">
    <property type="entry name" value="PROKAR_LIPOPROTEIN"/>
    <property type="match status" value="1"/>
</dbReference>
<comment type="caution">
    <text evidence="1">The sequence shown here is derived from an EMBL/GenBank/DDBJ whole genome shotgun (WGS) entry which is preliminary data.</text>
</comment>
<dbReference type="PANTHER" id="PTHR43649:SF30">
    <property type="entry name" value="ABC TRANSPORTER SUBSTRATE-BINDING PROTEIN"/>
    <property type="match status" value="1"/>
</dbReference>
<keyword evidence="2" id="KW-1185">Reference proteome</keyword>
<dbReference type="Proteomes" id="UP000305836">
    <property type="component" value="Unassembled WGS sequence"/>
</dbReference>
<dbReference type="PROSITE" id="PS51318">
    <property type="entry name" value="TAT"/>
    <property type="match status" value="1"/>
</dbReference>
<reference evidence="1 2" key="1">
    <citation type="submission" date="2019-04" db="EMBL/GenBank/DDBJ databases">
        <title>Kribbella sp. NEAU-THZ 27 nov., a novel actinomycete isolated from soil.</title>
        <authorList>
            <person name="Duan L."/>
        </authorList>
    </citation>
    <scope>NUCLEOTIDE SEQUENCE [LARGE SCALE GENOMIC DNA]</scope>
    <source>
        <strain evidence="2">NEAU-THZ27</strain>
    </source>
</reference>
<evidence type="ECO:0000313" key="2">
    <source>
        <dbReference type="Proteomes" id="UP000305836"/>
    </source>
</evidence>
<dbReference type="OrthoDB" id="3655235at2"/>
<dbReference type="Gene3D" id="3.40.190.10">
    <property type="entry name" value="Periplasmic binding protein-like II"/>
    <property type="match status" value="1"/>
</dbReference>
<dbReference type="AlphaFoldDB" id="A0A4U3M5V8"/>
<dbReference type="EMBL" id="SZPZ01000001">
    <property type="protein sequence ID" value="TKK82777.1"/>
    <property type="molecule type" value="Genomic_DNA"/>
</dbReference>
<dbReference type="SUPFAM" id="SSF53850">
    <property type="entry name" value="Periplasmic binding protein-like II"/>
    <property type="match status" value="1"/>
</dbReference>
<evidence type="ECO:0000313" key="1">
    <source>
        <dbReference type="EMBL" id="TKK82777.1"/>
    </source>
</evidence>
<proteinExistence type="predicted"/>
<accession>A0A4U3M5V8</accession>
<dbReference type="InterPro" id="IPR006059">
    <property type="entry name" value="SBP"/>
</dbReference>
<dbReference type="PANTHER" id="PTHR43649">
    <property type="entry name" value="ARABINOSE-BINDING PROTEIN-RELATED"/>
    <property type="match status" value="1"/>
</dbReference>
<name>A0A4U3M5V8_9ACTN</name>
<protein>
    <submittedName>
        <fullName evidence="1">Sugar ABC transporter substrate-binding protein</fullName>
    </submittedName>
</protein>
<organism evidence="1 2">
    <name type="scientific">Kribbella jiaozuonensis</name>
    <dbReference type="NCBI Taxonomy" id="2575441"/>
    <lineage>
        <taxon>Bacteria</taxon>
        <taxon>Bacillati</taxon>
        <taxon>Actinomycetota</taxon>
        <taxon>Actinomycetes</taxon>
        <taxon>Propionibacteriales</taxon>
        <taxon>Kribbellaceae</taxon>
        <taxon>Kribbella</taxon>
    </lineage>
</organism>